<accession>A0ABQ6PZI1</accession>
<proteinExistence type="predicted"/>
<gene>
    <name evidence="1" type="ORF">Ataiwa_09520</name>
</gene>
<dbReference type="Proteomes" id="UP001307705">
    <property type="component" value="Unassembled WGS sequence"/>
</dbReference>
<keyword evidence="2" id="KW-1185">Reference proteome</keyword>
<reference evidence="1 2" key="1">
    <citation type="submission" date="2023-08" db="EMBL/GenBank/DDBJ databases">
        <title>Draft genome sequence of Algoriphagus taiwanensis.</title>
        <authorList>
            <person name="Takatani N."/>
            <person name="Hosokawa M."/>
            <person name="Sawabe T."/>
        </authorList>
    </citation>
    <scope>NUCLEOTIDE SEQUENCE [LARGE SCALE GENOMIC DNA]</scope>
    <source>
        <strain evidence="1 2">JCM 19755</strain>
    </source>
</reference>
<evidence type="ECO:0000313" key="1">
    <source>
        <dbReference type="EMBL" id="GMQ32680.1"/>
    </source>
</evidence>
<dbReference type="EMBL" id="BTPE01000003">
    <property type="protein sequence ID" value="GMQ32680.1"/>
    <property type="molecule type" value="Genomic_DNA"/>
</dbReference>
<dbReference type="Pfam" id="PF13366">
    <property type="entry name" value="PDDEXK_3"/>
    <property type="match status" value="1"/>
</dbReference>
<comment type="caution">
    <text evidence="1">The sequence shown here is derived from an EMBL/GenBank/DDBJ whole genome shotgun (WGS) entry which is preliminary data.</text>
</comment>
<sequence length="136" mass="15403">MGLYSQYNEDELSKVVIGLAIDVHSQIGPGLLENVYKQVLYHKLSKAGLLVEMEKNMPIHLDDLDIDLGYKIDLLVENKLVLELKSVKEISNVHIAQVINYLKLGKFKLGLILNFNVYQLKSGIKRVILTDGPRPF</sequence>
<protein>
    <submittedName>
        <fullName evidence="1">GxxExxY protein</fullName>
    </submittedName>
</protein>
<dbReference type="RefSeq" id="WP_338227489.1">
    <property type="nucleotide sequence ID" value="NZ_BTPE01000003.1"/>
</dbReference>
<evidence type="ECO:0000313" key="2">
    <source>
        <dbReference type="Proteomes" id="UP001307705"/>
    </source>
</evidence>
<dbReference type="InterPro" id="IPR026350">
    <property type="entry name" value="GxxExxY"/>
</dbReference>
<organism evidence="1 2">
    <name type="scientific">Algoriphagus taiwanensis</name>
    <dbReference type="NCBI Taxonomy" id="1445656"/>
    <lineage>
        <taxon>Bacteria</taxon>
        <taxon>Pseudomonadati</taxon>
        <taxon>Bacteroidota</taxon>
        <taxon>Cytophagia</taxon>
        <taxon>Cytophagales</taxon>
        <taxon>Cyclobacteriaceae</taxon>
        <taxon>Algoriphagus</taxon>
    </lineage>
</organism>
<name>A0ABQ6PZI1_9BACT</name>
<dbReference type="NCBIfam" id="TIGR04256">
    <property type="entry name" value="GxxExxY"/>
    <property type="match status" value="1"/>
</dbReference>